<sequence>MNFRNHILTAALMLSSASINEVSAGHLRRARTHPETASMDEPRTLLGLNKNNLITKVANTADTLVETTKDIVHQTTDKCTIMVAARNCNNDALLDYNTEIIECLLDPLDANGVSGLTLPIRGTTAQMETLKAMIHAGKIIPGVTQLVNGISTKVDNLYSDCINLPVNLDVEAAIDDVVDIVGGVVSSVDGKIASTVDNTLRTIGEKKLLVVKVKDSLGKSVSDSLSGISDGIFSTVDKKLSLANQLNTCSLNQFTVAPGDIVTSSVPSAEGVVEVDIDVSLQGNAPSVIRNAITTAVSTKLGVSLPGPYDHVMYLLEDCYLDCGWGAYSYVNGYLSVFEADYYKHTGVLMQAIGNNLGLASSGGLDNAIDTDISDVMGNPFHHQELCFNPAKDWQLGWFKSNSITVNPLDGPVTVELAADLSDLNTDVNTLPIVLKIETGTLVDQFIGFNHGIGADGVAIEALNELIVVEAGLNGENYSQSYLKAHLLQGEAYTCDNWAGLGRSLTITPIEIDLSATKPIALVNIELELLNGNEIVDANVDAAIDLDVDVDVDADVNADIVADVSSHNVFDVDADLDAALDVDLDVNAYVDANIDAGVDVDVLGIDGVDLLSNKVDIVCSALTEKWSCKDNGCTWLFGKCC</sequence>
<dbReference type="AlphaFoldDB" id="A0AAD3H471"/>
<feature type="signal peptide" evidence="1">
    <location>
        <begin position="1"/>
        <end position="24"/>
    </location>
</feature>
<name>A0AAD3H471_9STRA</name>
<proteinExistence type="predicted"/>
<keyword evidence="3" id="KW-1185">Reference proteome</keyword>
<evidence type="ECO:0000313" key="2">
    <source>
        <dbReference type="EMBL" id="GFH49294.1"/>
    </source>
</evidence>
<dbReference type="Proteomes" id="UP001054902">
    <property type="component" value="Unassembled WGS sequence"/>
</dbReference>
<accession>A0AAD3H471</accession>
<reference evidence="2 3" key="1">
    <citation type="journal article" date="2021" name="Sci. Rep.">
        <title>The genome of the diatom Chaetoceros tenuissimus carries an ancient integrated fragment of an extant virus.</title>
        <authorList>
            <person name="Hongo Y."/>
            <person name="Kimura K."/>
            <person name="Takaki Y."/>
            <person name="Yoshida Y."/>
            <person name="Baba S."/>
            <person name="Kobayashi G."/>
            <person name="Nagasaki K."/>
            <person name="Hano T."/>
            <person name="Tomaru Y."/>
        </authorList>
    </citation>
    <scope>NUCLEOTIDE SEQUENCE [LARGE SCALE GENOMIC DNA]</scope>
    <source>
        <strain evidence="2 3">NIES-3715</strain>
    </source>
</reference>
<gene>
    <name evidence="2" type="ORF">CTEN210_05770</name>
</gene>
<dbReference type="EMBL" id="BLLK01000038">
    <property type="protein sequence ID" value="GFH49294.1"/>
    <property type="molecule type" value="Genomic_DNA"/>
</dbReference>
<evidence type="ECO:0000313" key="3">
    <source>
        <dbReference type="Proteomes" id="UP001054902"/>
    </source>
</evidence>
<protein>
    <submittedName>
        <fullName evidence="2">Uncharacterized protein</fullName>
    </submittedName>
</protein>
<evidence type="ECO:0000256" key="1">
    <source>
        <dbReference type="SAM" id="SignalP"/>
    </source>
</evidence>
<keyword evidence="1" id="KW-0732">Signal</keyword>
<feature type="chain" id="PRO_5042055158" evidence="1">
    <location>
        <begin position="25"/>
        <end position="641"/>
    </location>
</feature>
<organism evidence="2 3">
    <name type="scientific">Chaetoceros tenuissimus</name>
    <dbReference type="NCBI Taxonomy" id="426638"/>
    <lineage>
        <taxon>Eukaryota</taxon>
        <taxon>Sar</taxon>
        <taxon>Stramenopiles</taxon>
        <taxon>Ochrophyta</taxon>
        <taxon>Bacillariophyta</taxon>
        <taxon>Coscinodiscophyceae</taxon>
        <taxon>Chaetocerotophycidae</taxon>
        <taxon>Chaetocerotales</taxon>
        <taxon>Chaetocerotaceae</taxon>
        <taxon>Chaetoceros</taxon>
    </lineage>
</organism>
<comment type="caution">
    <text evidence="2">The sequence shown here is derived from an EMBL/GenBank/DDBJ whole genome shotgun (WGS) entry which is preliminary data.</text>
</comment>